<dbReference type="KEGG" id="yrh:AABB31_00310"/>
<evidence type="ECO:0000313" key="3">
    <source>
        <dbReference type="EMBL" id="WZU65602.2"/>
    </source>
</evidence>
<proteinExistence type="predicted"/>
<dbReference type="Gene3D" id="3.50.50.60">
    <property type="entry name" value="FAD/NAD(P)-binding domain"/>
    <property type="match status" value="1"/>
</dbReference>
<dbReference type="EC" id="1.-.-.-" evidence="3"/>
<evidence type="ECO:0000256" key="1">
    <source>
        <dbReference type="ARBA" id="ARBA00023002"/>
    </source>
</evidence>
<protein>
    <submittedName>
        <fullName evidence="3">NAD(P)/FAD-dependent oxidoreductase</fullName>
        <ecNumber evidence="3">1.-.-.-</ecNumber>
    </submittedName>
</protein>
<dbReference type="AlphaFoldDB" id="A0AAN0MA51"/>
<sequence>MSRIDVKKLPVDPGPAAWNRLLEDADPAQELKDTITADWLVIGAGFAGLAAAHRLSQLCPTDRIVVLEARRVAEGPAGRNSGFMIDLPHDLASSDYGGALEKDMALTADNRHAIDFAAQMASVFGLGENVFVRSGKVNGAATAKGDIHNQQYAQHLAAMGESHEMLDAADMKALTGTDYYQSGLFTAGTAMIQPAAFVRGIARGLTSNRVQIFENSPVTNLSKDVDWTAATPNGSVTAPKVILAVNGHLNSFGFLPNQLMHVFTYASMTRALSDAECVQLGGQSTWGITPADPMGTTVRRIKAADGHRIVVRNRFTFDPSMEVSDNRIKSVGRDHDRAFDARFPMLKGVDMQYRWGGRLCLSRNNVSVVRELENGLYSACCQNGLGTTRGTLSGMLAAELATDTQSDRLKRALESPEPPRLPPNFITRPGATAVLRWQEMKAGAEL</sequence>
<dbReference type="Proteomes" id="UP001470809">
    <property type="component" value="Plasmid pSS1-5"/>
</dbReference>
<organism evidence="3 4">
    <name type="scientific">Yoonia rhodophyticola</name>
    <dbReference type="NCBI Taxonomy" id="3137370"/>
    <lineage>
        <taxon>Bacteria</taxon>
        <taxon>Pseudomonadati</taxon>
        <taxon>Pseudomonadota</taxon>
        <taxon>Alphaproteobacteria</taxon>
        <taxon>Rhodobacterales</taxon>
        <taxon>Paracoccaceae</taxon>
        <taxon>Yoonia</taxon>
    </lineage>
</organism>
<dbReference type="PANTHER" id="PTHR13847:SF281">
    <property type="entry name" value="FAD DEPENDENT OXIDOREDUCTASE DOMAIN-CONTAINING PROTEIN"/>
    <property type="match status" value="1"/>
</dbReference>
<evidence type="ECO:0000313" key="4">
    <source>
        <dbReference type="Proteomes" id="UP001470809"/>
    </source>
</evidence>
<dbReference type="InterPro" id="IPR006076">
    <property type="entry name" value="FAD-dep_OxRdtase"/>
</dbReference>
<reference evidence="3" key="1">
    <citation type="submission" date="2024-08" db="EMBL/GenBank/DDBJ databases">
        <title>Phylogenomic analyses of a clade within the roseobacter group suggest taxonomic reassignments of species of the genera Aestuariivita, Citreicella, Loktanella, Nautella, Pelagibaca, Ruegeria, Thalassobius, Thiobacimonas and Tropicibacter, and the proposal o.</title>
        <authorList>
            <person name="Jeon C.O."/>
        </authorList>
    </citation>
    <scope>NUCLEOTIDE SEQUENCE</scope>
    <source>
        <strain evidence="3">SS1-5</strain>
        <plasmid evidence="3">pSS1-5</plasmid>
    </source>
</reference>
<dbReference type="GO" id="GO:0016491">
    <property type="term" value="F:oxidoreductase activity"/>
    <property type="evidence" value="ECO:0007669"/>
    <property type="project" value="UniProtKB-KW"/>
</dbReference>
<dbReference type="GO" id="GO:0005737">
    <property type="term" value="C:cytoplasm"/>
    <property type="evidence" value="ECO:0007669"/>
    <property type="project" value="TreeGrafter"/>
</dbReference>
<keyword evidence="3" id="KW-0614">Plasmid</keyword>
<keyword evidence="4" id="KW-1185">Reference proteome</keyword>
<dbReference type="Pfam" id="PF01266">
    <property type="entry name" value="DAO"/>
    <property type="match status" value="1"/>
</dbReference>
<geneLocation type="plasmid" evidence="3 4">
    <name>pSS1-5</name>
</geneLocation>
<accession>A0AAN0MA51</accession>
<dbReference type="SUPFAM" id="SSF51905">
    <property type="entry name" value="FAD/NAD(P)-binding domain"/>
    <property type="match status" value="1"/>
</dbReference>
<feature type="domain" description="FAD dependent oxidoreductase" evidence="2">
    <location>
        <begin position="38"/>
        <end position="400"/>
    </location>
</feature>
<dbReference type="Gene3D" id="3.30.9.10">
    <property type="entry name" value="D-Amino Acid Oxidase, subunit A, domain 2"/>
    <property type="match status" value="1"/>
</dbReference>
<dbReference type="RefSeq" id="WP_373634730.1">
    <property type="nucleotide sequence ID" value="NZ_CP151764.2"/>
</dbReference>
<gene>
    <name evidence="3" type="ORF">AABB31_00310</name>
</gene>
<dbReference type="EMBL" id="CP151764">
    <property type="protein sequence ID" value="WZU65602.2"/>
    <property type="molecule type" value="Genomic_DNA"/>
</dbReference>
<evidence type="ECO:0000259" key="2">
    <source>
        <dbReference type="Pfam" id="PF01266"/>
    </source>
</evidence>
<name>A0AAN0MA51_9RHOB</name>
<dbReference type="InterPro" id="IPR036188">
    <property type="entry name" value="FAD/NAD-bd_sf"/>
</dbReference>
<keyword evidence="1 3" id="KW-0560">Oxidoreductase</keyword>
<dbReference type="PANTHER" id="PTHR13847">
    <property type="entry name" value="SARCOSINE DEHYDROGENASE-RELATED"/>
    <property type="match status" value="1"/>
</dbReference>